<evidence type="ECO:0000313" key="9">
    <source>
        <dbReference type="EMBL" id="KAJ4968887.1"/>
    </source>
</evidence>
<keyword evidence="2" id="KW-0813">Transport</keyword>
<evidence type="ECO:0000313" key="10">
    <source>
        <dbReference type="Proteomes" id="UP001141806"/>
    </source>
</evidence>
<reference evidence="9" key="1">
    <citation type="journal article" date="2023" name="Plant J.">
        <title>The genome of the king protea, Protea cynaroides.</title>
        <authorList>
            <person name="Chang J."/>
            <person name="Duong T.A."/>
            <person name="Schoeman C."/>
            <person name="Ma X."/>
            <person name="Roodt D."/>
            <person name="Barker N."/>
            <person name="Li Z."/>
            <person name="Van de Peer Y."/>
            <person name="Mizrachi E."/>
        </authorList>
    </citation>
    <scope>NUCLEOTIDE SEQUENCE</scope>
    <source>
        <tissue evidence="9">Young leaves</tissue>
    </source>
</reference>
<evidence type="ECO:0000256" key="5">
    <source>
        <dbReference type="ARBA" id="ARBA00022692"/>
    </source>
</evidence>
<comment type="subcellular location">
    <subcellularLocation>
        <location evidence="1">Cell inner membrane</location>
        <topology evidence="1">Multi-pass membrane protein</topology>
    </subcellularLocation>
</comment>
<evidence type="ECO:0000256" key="1">
    <source>
        <dbReference type="ARBA" id="ARBA00004429"/>
    </source>
</evidence>
<feature type="transmembrane region" description="Helical" evidence="8">
    <location>
        <begin position="481"/>
        <end position="504"/>
    </location>
</feature>
<feature type="transmembrane region" description="Helical" evidence="8">
    <location>
        <begin position="456"/>
        <end position="475"/>
    </location>
</feature>
<dbReference type="GO" id="GO:0005886">
    <property type="term" value="C:plasma membrane"/>
    <property type="evidence" value="ECO:0007669"/>
    <property type="project" value="UniProtKB-SubCell"/>
</dbReference>
<feature type="transmembrane region" description="Helical" evidence="8">
    <location>
        <begin position="278"/>
        <end position="300"/>
    </location>
</feature>
<evidence type="ECO:0000256" key="3">
    <source>
        <dbReference type="ARBA" id="ARBA00022475"/>
    </source>
</evidence>
<dbReference type="EMBL" id="JAMYWD010000006">
    <property type="protein sequence ID" value="KAJ4968887.1"/>
    <property type="molecule type" value="Genomic_DNA"/>
</dbReference>
<dbReference type="PANTHER" id="PTHR47715:SF1">
    <property type="entry name" value="TRYPTOPHAN_TYROSINE PERMEASE"/>
    <property type="match status" value="1"/>
</dbReference>
<dbReference type="InterPro" id="IPR018227">
    <property type="entry name" value="Amino_acid_transport_2"/>
</dbReference>
<evidence type="ECO:0000256" key="6">
    <source>
        <dbReference type="ARBA" id="ARBA00022989"/>
    </source>
</evidence>
<keyword evidence="10" id="KW-1185">Reference proteome</keyword>
<dbReference type="Pfam" id="PF03222">
    <property type="entry name" value="Trp_Tyr_perm"/>
    <property type="match status" value="1"/>
</dbReference>
<evidence type="ECO:0000256" key="2">
    <source>
        <dbReference type="ARBA" id="ARBA00022448"/>
    </source>
</evidence>
<evidence type="ECO:0000256" key="7">
    <source>
        <dbReference type="ARBA" id="ARBA00023136"/>
    </source>
</evidence>
<feature type="transmembrane region" description="Helical" evidence="8">
    <location>
        <begin position="241"/>
        <end position="258"/>
    </location>
</feature>
<feature type="transmembrane region" description="Helical" evidence="8">
    <location>
        <begin position="136"/>
        <end position="154"/>
    </location>
</feature>
<feature type="transmembrane region" description="Helical" evidence="8">
    <location>
        <begin position="209"/>
        <end position="229"/>
    </location>
</feature>
<protein>
    <recommendedName>
        <fullName evidence="11">Tyrosine-specific transport protein</fullName>
    </recommendedName>
</protein>
<dbReference type="GO" id="GO:0003333">
    <property type="term" value="P:amino acid transmembrane transport"/>
    <property type="evidence" value="ECO:0007669"/>
    <property type="project" value="InterPro"/>
</dbReference>
<organism evidence="9 10">
    <name type="scientific">Protea cynaroides</name>
    <dbReference type="NCBI Taxonomy" id="273540"/>
    <lineage>
        <taxon>Eukaryota</taxon>
        <taxon>Viridiplantae</taxon>
        <taxon>Streptophyta</taxon>
        <taxon>Embryophyta</taxon>
        <taxon>Tracheophyta</taxon>
        <taxon>Spermatophyta</taxon>
        <taxon>Magnoliopsida</taxon>
        <taxon>Proteales</taxon>
        <taxon>Proteaceae</taxon>
        <taxon>Protea</taxon>
    </lineage>
</organism>
<keyword evidence="4" id="KW-0997">Cell inner membrane</keyword>
<evidence type="ECO:0008006" key="11">
    <source>
        <dbReference type="Google" id="ProtNLM"/>
    </source>
</evidence>
<feature type="transmembrane region" description="Helical" evidence="8">
    <location>
        <begin position="516"/>
        <end position="539"/>
    </location>
</feature>
<dbReference type="Gene3D" id="1.20.1740.10">
    <property type="entry name" value="Amino acid/polyamine transporter I"/>
    <property type="match status" value="1"/>
</dbReference>
<feature type="transmembrane region" description="Helical" evidence="8">
    <location>
        <begin position="175"/>
        <end position="203"/>
    </location>
</feature>
<dbReference type="PANTHER" id="PTHR47715">
    <property type="entry name" value="TRYPTOPHAN/TYROSINE PERMEASE"/>
    <property type="match status" value="1"/>
</dbReference>
<name>A0A9Q0KEA9_9MAGN</name>
<keyword evidence="5 8" id="KW-0812">Transmembrane</keyword>
<evidence type="ECO:0000256" key="8">
    <source>
        <dbReference type="SAM" id="Phobius"/>
    </source>
</evidence>
<comment type="caution">
    <text evidence="9">The sequence shown here is derived from an EMBL/GenBank/DDBJ whole genome shotgun (WGS) entry which is preliminary data.</text>
</comment>
<dbReference type="Proteomes" id="UP001141806">
    <property type="component" value="Unassembled WGS sequence"/>
</dbReference>
<sequence>MVSSHHLNPALYHLITTVNLRPNHGQRLSISHRTAFSSSSTPIVKSPISVITSSFSRHLLILRPQCTITTSLTVSDDETNQYLEPEQVKEEAQENSFWAAVSLIIGTAVGPGMLGLPSATIKSGPFPSTITIFLSWVYVISSILLVAELSFAAMKEDGVGEVSFTGLATKALGGFFGAIVAVVYACLSFSLLVACVSGIGSIITQWFPWMNLIVAHALFPCIVGSVIGFFPFKAIDAANRLLCFTMLLSITALVGIGLSVGRSNILGSLGYASWAPSAVLPAIPLTVLTLGFHVITPFVCKIVGKSLSDARRAILLGGVVPLFMVLSWNFVVLGLASTNTACSEDPIGLLLSVNASALPAVQVFAFSALATSLIGYTVSFPKQLVDTVELILGREKSTKVGFDDGGNGRVGFAVYRKGERVGTQGEVSFIASSCISGSSAEKTSENSGSSSAKIPGILLVLGVPVFIASFFRSAFSKALDFAGVYANCFLFGVLPPLMAWIYRARKKYRSSTSGDVNILPGGDGALLLLFGIAITLGLWH</sequence>
<feature type="transmembrane region" description="Helical" evidence="8">
    <location>
        <begin position="356"/>
        <end position="376"/>
    </location>
</feature>
<proteinExistence type="predicted"/>
<evidence type="ECO:0000256" key="4">
    <source>
        <dbReference type="ARBA" id="ARBA00022519"/>
    </source>
</evidence>
<feature type="transmembrane region" description="Helical" evidence="8">
    <location>
        <begin position="97"/>
        <end position="116"/>
    </location>
</feature>
<keyword evidence="6 8" id="KW-1133">Transmembrane helix</keyword>
<accession>A0A9Q0KEA9</accession>
<dbReference type="AlphaFoldDB" id="A0A9Q0KEA9"/>
<dbReference type="OrthoDB" id="438545at2759"/>
<keyword evidence="3" id="KW-1003">Cell membrane</keyword>
<feature type="transmembrane region" description="Helical" evidence="8">
    <location>
        <begin position="312"/>
        <end position="336"/>
    </location>
</feature>
<gene>
    <name evidence="9" type="ORF">NE237_015588</name>
</gene>
<keyword evidence="7 8" id="KW-0472">Membrane</keyword>